<comment type="caution">
    <text evidence="3">The sequence shown here is derived from an EMBL/GenBank/DDBJ whole genome shotgun (WGS) entry which is preliminary data.</text>
</comment>
<evidence type="ECO:0000256" key="1">
    <source>
        <dbReference type="SAM" id="MobiDB-lite"/>
    </source>
</evidence>
<evidence type="ECO:0000256" key="2">
    <source>
        <dbReference type="SAM" id="SignalP"/>
    </source>
</evidence>
<dbReference type="RefSeq" id="WP_176910340.1">
    <property type="nucleotide sequence ID" value="NZ_JABKAU010000099.1"/>
</dbReference>
<gene>
    <name evidence="3" type="ORF">HW554_20245</name>
</gene>
<sequence>MKTATRFCAACLLPWATSALRAAAVAALLGSCTRLQDAPDPRPAATRYELAPERRLDTYEDAGQWTRPVPADTTRAGW</sequence>
<dbReference type="PROSITE" id="PS51257">
    <property type="entry name" value="PROKAR_LIPOPROTEIN"/>
    <property type="match status" value="1"/>
</dbReference>
<evidence type="ECO:0000313" key="4">
    <source>
        <dbReference type="Proteomes" id="UP000565521"/>
    </source>
</evidence>
<feature type="signal peptide" evidence="2">
    <location>
        <begin position="1"/>
        <end position="22"/>
    </location>
</feature>
<accession>A0A7Y7PT23</accession>
<feature type="chain" id="PRO_5031083870" evidence="2">
    <location>
        <begin position="23"/>
        <end position="78"/>
    </location>
</feature>
<proteinExistence type="predicted"/>
<evidence type="ECO:0000313" key="3">
    <source>
        <dbReference type="EMBL" id="NVO33535.1"/>
    </source>
</evidence>
<dbReference type="AlphaFoldDB" id="A0A7Y7PT23"/>
<reference evidence="3 4" key="1">
    <citation type="submission" date="2020-05" db="EMBL/GenBank/DDBJ databases">
        <title>Hymenobacter terrestris sp. nov. and Hymenobacter lapidiphilus sp. nov., isolated from regoliths in Antarctica.</title>
        <authorList>
            <person name="Sedlacek I."/>
            <person name="Pantucek R."/>
            <person name="Zeman M."/>
            <person name="Holochova P."/>
            <person name="Kralova S."/>
            <person name="Stankova E."/>
            <person name="Sedo O."/>
            <person name="Micenkova L."/>
            <person name="Svec P."/>
            <person name="Gupta V."/>
            <person name="Sood U."/>
            <person name="Korpole U.S."/>
            <person name="Lal R."/>
        </authorList>
    </citation>
    <scope>NUCLEOTIDE SEQUENCE [LARGE SCALE GENOMIC DNA]</scope>
    <source>
        <strain evidence="3 4">P5342</strain>
    </source>
</reference>
<organism evidence="3 4">
    <name type="scientific">Hymenobacter lapidiphilus</name>
    <dbReference type="NCBI Taxonomy" id="2608003"/>
    <lineage>
        <taxon>Bacteria</taxon>
        <taxon>Pseudomonadati</taxon>
        <taxon>Bacteroidota</taxon>
        <taxon>Cytophagia</taxon>
        <taxon>Cytophagales</taxon>
        <taxon>Hymenobacteraceae</taxon>
        <taxon>Hymenobacter</taxon>
    </lineage>
</organism>
<dbReference type="Proteomes" id="UP000565521">
    <property type="component" value="Unassembled WGS sequence"/>
</dbReference>
<protein>
    <submittedName>
        <fullName evidence="3">Uncharacterized protein</fullName>
    </submittedName>
</protein>
<keyword evidence="4" id="KW-1185">Reference proteome</keyword>
<dbReference type="EMBL" id="JABKAU010000099">
    <property type="protein sequence ID" value="NVO33535.1"/>
    <property type="molecule type" value="Genomic_DNA"/>
</dbReference>
<keyword evidence="2" id="KW-0732">Signal</keyword>
<feature type="region of interest" description="Disordered" evidence="1">
    <location>
        <begin position="59"/>
        <end position="78"/>
    </location>
</feature>
<name>A0A7Y7PT23_9BACT</name>